<reference evidence="6 7" key="1">
    <citation type="submission" date="2023-06" db="EMBL/GenBank/DDBJ databases">
        <title>Five Gram-positive bacteria isolated from mangrove sediments in Shenzhen, Guangdong, China.</title>
        <authorList>
            <person name="Yu S."/>
            <person name="Zheng W."/>
            <person name="Huang Y."/>
        </authorList>
    </citation>
    <scope>NUCLEOTIDE SEQUENCE [LARGE SCALE GENOMIC DNA]</scope>
    <source>
        <strain evidence="6 7">SaN35-3</strain>
    </source>
</reference>
<evidence type="ECO:0000256" key="3">
    <source>
        <dbReference type="ARBA" id="ARBA00023125"/>
    </source>
</evidence>
<evidence type="ECO:0000313" key="7">
    <source>
        <dbReference type="Proteomes" id="UP001197974"/>
    </source>
</evidence>
<organism evidence="6 7">
    <name type="scientific">Bacillus carboniphilus</name>
    <dbReference type="NCBI Taxonomy" id="86663"/>
    <lineage>
        <taxon>Bacteria</taxon>
        <taxon>Bacillati</taxon>
        <taxon>Bacillota</taxon>
        <taxon>Bacilli</taxon>
        <taxon>Bacillales</taxon>
        <taxon>Bacillaceae</taxon>
        <taxon>Bacillus</taxon>
    </lineage>
</organism>
<dbReference type="Pfam" id="PF03466">
    <property type="entry name" value="LysR_substrate"/>
    <property type="match status" value="1"/>
</dbReference>
<dbReference type="PANTHER" id="PTHR30126:SF40">
    <property type="entry name" value="HTH-TYPE TRANSCRIPTIONAL REGULATOR GLTR"/>
    <property type="match status" value="1"/>
</dbReference>
<dbReference type="Pfam" id="PF00126">
    <property type="entry name" value="HTH_1"/>
    <property type="match status" value="1"/>
</dbReference>
<dbReference type="InterPro" id="IPR036390">
    <property type="entry name" value="WH_DNA-bd_sf"/>
</dbReference>
<sequence length="315" mass="36728">MLDIEQMKTFLAVAQTHHFTKAAKELGVTQSTVTSRIKQIESIYGTSLFSRNNRKVELTTAGQSVVPIFQRTLQLLEQSISTIQNRNRYLQKLSISCIDPIWTNNFITMVRDFSSHYPEISFSYKSLSNTDSLHTLTDGISDICLTSRPIYHSDIKCEKVIEDQYTLFAHQDSRKVKTISPNLFKKSLFIEYPWDETFNQWFKKHVSYQVADLKIESYPLLIKLMKQEKTFYSVSLKSTIMQEDDFTPIKLTMKEPFPNQSIFIAYKKSHPLSTCLNELHQKIEIFYQTIIKSNLMDNEAPPLPWQQPLELNKML</sequence>
<name>A0ABY9JSB7_9BACI</name>
<dbReference type="InterPro" id="IPR036388">
    <property type="entry name" value="WH-like_DNA-bd_sf"/>
</dbReference>
<keyword evidence="2" id="KW-0805">Transcription regulation</keyword>
<accession>A0ABY9JSB7</accession>
<dbReference type="PRINTS" id="PR00039">
    <property type="entry name" value="HTHLYSR"/>
</dbReference>
<keyword evidence="7" id="KW-1185">Reference proteome</keyword>
<feature type="domain" description="HTH lysR-type" evidence="5">
    <location>
        <begin position="2"/>
        <end position="59"/>
    </location>
</feature>
<dbReference type="Gene3D" id="1.10.10.10">
    <property type="entry name" value="Winged helix-like DNA-binding domain superfamily/Winged helix DNA-binding domain"/>
    <property type="match status" value="1"/>
</dbReference>
<keyword evidence="3" id="KW-0238">DNA-binding</keyword>
<dbReference type="CDD" id="cd05466">
    <property type="entry name" value="PBP2_LTTR_substrate"/>
    <property type="match status" value="1"/>
</dbReference>
<gene>
    <name evidence="6" type="ORF">LC087_09990</name>
</gene>
<dbReference type="Gene3D" id="3.40.190.290">
    <property type="match status" value="1"/>
</dbReference>
<evidence type="ECO:0000256" key="1">
    <source>
        <dbReference type="ARBA" id="ARBA00009437"/>
    </source>
</evidence>
<dbReference type="PROSITE" id="PS50931">
    <property type="entry name" value="HTH_LYSR"/>
    <property type="match status" value="1"/>
</dbReference>
<evidence type="ECO:0000256" key="2">
    <source>
        <dbReference type="ARBA" id="ARBA00023015"/>
    </source>
</evidence>
<dbReference type="RefSeq" id="WP_226540263.1">
    <property type="nucleotide sequence ID" value="NZ_CP129013.1"/>
</dbReference>
<dbReference type="SUPFAM" id="SSF53850">
    <property type="entry name" value="Periplasmic binding protein-like II"/>
    <property type="match status" value="1"/>
</dbReference>
<dbReference type="PANTHER" id="PTHR30126">
    <property type="entry name" value="HTH-TYPE TRANSCRIPTIONAL REGULATOR"/>
    <property type="match status" value="1"/>
</dbReference>
<evidence type="ECO:0000313" key="6">
    <source>
        <dbReference type="EMBL" id="WLR41267.1"/>
    </source>
</evidence>
<dbReference type="SUPFAM" id="SSF46785">
    <property type="entry name" value="Winged helix' DNA-binding domain"/>
    <property type="match status" value="1"/>
</dbReference>
<dbReference type="EMBL" id="CP129013">
    <property type="protein sequence ID" value="WLR41267.1"/>
    <property type="molecule type" value="Genomic_DNA"/>
</dbReference>
<comment type="similarity">
    <text evidence="1">Belongs to the LysR transcriptional regulatory family.</text>
</comment>
<dbReference type="InterPro" id="IPR000847">
    <property type="entry name" value="LysR_HTH_N"/>
</dbReference>
<evidence type="ECO:0000259" key="5">
    <source>
        <dbReference type="PROSITE" id="PS50931"/>
    </source>
</evidence>
<dbReference type="Proteomes" id="UP001197974">
    <property type="component" value="Chromosome"/>
</dbReference>
<dbReference type="InterPro" id="IPR005119">
    <property type="entry name" value="LysR_subst-bd"/>
</dbReference>
<protein>
    <submittedName>
        <fullName evidence="6">LysR family transcriptional regulator</fullName>
    </submittedName>
</protein>
<evidence type="ECO:0000256" key="4">
    <source>
        <dbReference type="ARBA" id="ARBA00023163"/>
    </source>
</evidence>
<keyword evidence="4" id="KW-0804">Transcription</keyword>
<proteinExistence type="inferred from homology"/>